<evidence type="ECO:0000256" key="1">
    <source>
        <dbReference type="ARBA" id="ARBA00022536"/>
    </source>
</evidence>
<sequence length="1365" mass="151965">MSETTKLVLHVFNRNNFVPEITDIFNVFSTRAIFKNLILPPPTGALCRYGDPFRGGSNPIIKYEVGIGSDKLLTDIEPFRKVIEPCIPCFRECSKYNCDQNCNLDRVMDYSFTLTNLNLLPYIMDLNETGHSYNKTIIYYLTGRAMTGSGDSAVSSSSGFYIDITGPVFDLDIMLTSPIYIDVTRGEFQPVRFQASNSTIKAFWRCTDDESQVKENFWAIGKTPGGTELQEFQSVGLNVTGINSSFEGILQHNHTYYVSIICVNGGGKPTQWNDTYGVVPLLEQPEVDSLNNTVLGEVKPFDEPVIPSDAMESTDPDSIGFTFTVSEDKTINKYDLCIGTDKNKDDIFPCAWVGYNISGSASIKDGYLLIDDIRVRPLSELQNRFWNVSEDQTQNKTSVFHMEPGRTLFLTMRVCNEAELCTNKSLGSVLITNTESIIKRSDHGEAIHIVEYVSTDSRRRKRNVETIVLNNSGRPSELGGKGGRENESIDGLIPGQTIVLQPISEEDLTTEYRSDSSTDFQPYIVNPATTLDMVERLLYKRIHSLIMTFSVIPVGHLPMPGPINITYPDTVGENEETRTALAHWNTGLQQWQLSSMTCGKALETDNGDKTKSAEVCKTWGDEVDKINQTDKSVSYFSKETQFAVFIISNKVYNSPPILISNRFISIKEDEGTLQYQLEATDEEGDEIKFSLASQTYKLGKPLLFEDGILLYTPCTDCSGVETLTIILQEVQTNDDIPPASSETTIVITIIDSNDPPEIFLTQYGQSILSSDPTEPVLVYLEQKTIFNLNKWTEEFTAVIGAFDMEQQDLSMNVQKPMHGTLMFTDEKTTAPITLNCETAVNVVSEPCGNFSKTLPHNKDAVSWLYTSLFYNQTKNGGNYPCTSTHRAESFDLYYDCVCLPGWTGVYCEENIDECLGSPCLDTLECIDGDNEYQCRCPIDTLIVNQRRPLETLNVGSIVGIITGCIIQMGHVQGERTARDDVQQSGTSPVIEREETEHQGHTESVPEFERTISPVIHQQNPEVIDDHDIDLIVTEQTGHSHGESDNVQQRGTTHVRERGETEHQVQTELQNPAVIDDDVDRIVSGDHENGNTNASTPRGVRGARVHPAPLVLTSGHSLIGVNLQPMILQYKSSVTHEVPVLYLHRLKENYPLTNYSLGELATEFTRLTEKIMQEVMITAEKEYNLENAQQLLHQTILYANEKGDPTESALPTVTTPHWVSSLNPDIPNVEIPLNRYFVNYGSSATIPCTVTANPTHTSVQWKIIVNGQEQNVDMQNDKYSGGTVNSPSLVIANAQKGDETFYICTAFNGVGPGRSIQTFLNVVEGPSTSASHCSRSADKSKGKVVSTSIKIGLIMKAKKLDSKYYV</sequence>
<dbReference type="SMART" id="SM00409">
    <property type="entry name" value="IG"/>
    <property type="match status" value="1"/>
</dbReference>
<dbReference type="Gene3D" id="2.60.40.10">
    <property type="entry name" value="Immunoglobulins"/>
    <property type="match status" value="1"/>
</dbReference>
<evidence type="ECO:0000259" key="7">
    <source>
        <dbReference type="PROSITE" id="PS50026"/>
    </source>
</evidence>
<dbReference type="PROSITE" id="PS01186">
    <property type="entry name" value="EGF_2"/>
    <property type="match status" value="1"/>
</dbReference>
<gene>
    <name evidence="10" type="ORF">MEDL_64694</name>
</gene>
<dbReference type="PROSITE" id="PS00010">
    <property type="entry name" value="ASX_HYDROXYL"/>
    <property type="match status" value="1"/>
</dbReference>
<evidence type="ECO:0000313" key="11">
    <source>
        <dbReference type="Proteomes" id="UP000683360"/>
    </source>
</evidence>
<dbReference type="EMBL" id="CAJPWZ010003140">
    <property type="protein sequence ID" value="CAG2253149.1"/>
    <property type="molecule type" value="Genomic_DNA"/>
</dbReference>
<dbReference type="GO" id="GO:0007156">
    <property type="term" value="P:homophilic cell adhesion via plasma membrane adhesion molecules"/>
    <property type="evidence" value="ECO:0007669"/>
    <property type="project" value="InterPro"/>
</dbReference>
<dbReference type="PROSITE" id="PS50026">
    <property type="entry name" value="EGF_3"/>
    <property type="match status" value="1"/>
</dbReference>
<dbReference type="Proteomes" id="UP000683360">
    <property type="component" value="Unassembled WGS sequence"/>
</dbReference>
<dbReference type="InterPro" id="IPR003599">
    <property type="entry name" value="Ig_sub"/>
</dbReference>
<dbReference type="InterPro" id="IPR007110">
    <property type="entry name" value="Ig-like_dom"/>
</dbReference>
<dbReference type="InterPro" id="IPR013783">
    <property type="entry name" value="Ig-like_fold"/>
</dbReference>
<feature type="region of interest" description="Disordered" evidence="6">
    <location>
        <begin position="1035"/>
        <end position="1065"/>
    </location>
</feature>
<dbReference type="InterPro" id="IPR036179">
    <property type="entry name" value="Ig-like_dom_sf"/>
</dbReference>
<proteinExistence type="predicted"/>
<dbReference type="CDD" id="cd00096">
    <property type="entry name" value="Ig"/>
    <property type="match status" value="1"/>
</dbReference>
<keyword evidence="4" id="KW-0106">Calcium</keyword>
<feature type="compositionally biased region" description="Basic and acidic residues" evidence="6">
    <location>
        <begin position="1053"/>
        <end position="1064"/>
    </location>
</feature>
<feature type="domain" description="Cadherin" evidence="8">
    <location>
        <begin position="659"/>
        <end position="759"/>
    </location>
</feature>
<dbReference type="SUPFAM" id="SSF48726">
    <property type="entry name" value="Immunoglobulin"/>
    <property type="match status" value="1"/>
</dbReference>
<dbReference type="InterPro" id="IPR018097">
    <property type="entry name" value="EGF_Ca-bd_CS"/>
</dbReference>
<dbReference type="Pfam" id="PF13927">
    <property type="entry name" value="Ig_3"/>
    <property type="match status" value="1"/>
</dbReference>
<dbReference type="PANTHER" id="PTHR24049">
    <property type="entry name" value="CRUMBS FAMILY MEMBER"/>
    <property type="match status" value="1"/>
</dbReference>
<evidence type="ECO:0000313" key="10">
    <source>
        <dbReference type="EMBL" id="CAG2253149.1"/>
    </source>
</evidence>
<dbReference type="CDD" id="cd00054">
    <property type="entry name" value="EGF_CA"/>
    <property type="match status" value="1"/>
</dbReference>
<keyword evidence="2" id="KW-0677">Repeat</keyword>
<dbReference type="PROSITE" id="PS50268">
    <property type="entry name" value="CADHERIN_2"/>
    <property type="match status" value="1"/>
</dbReference>
<dbReference type="PROSITE" id="PS50835">
    <property type="entry name" value="IG_LIKE"/>
    <property type="match status" value="1"/>
</dbReference>
<keyword evidence="3" id="KW-1015">Disulfide bond</keyword>
<evidence type="ECO:0000259" key="8">
    <source>
        <dbReference type="PROSITE" id="PS50268"/>
    </source>
</evidence>
<reference evidence="10" key="1">
    <citation type="submission" date="2021-03" db="EMBL/GenBank/DDBJ databases">
        <authorList>
            <person name="Bekaert M."/>
        </authorList>
    </citation>
    <scope>NUCLEOTIDE SEQUENCE</scope>
</reference>
<dbReference type="GO" id="GO:0016020">
    <property type="term" value="C:membrane"/>
    <property type="evidence" value="ECO:0007669"/>
    <property type="project" value="InterPro"/>
</dbReference>
<dbReference type="PROSITE" id="PS01187">
    <property type="entry name" value="EGF_CA"/>
    <property type="match status" value="1"/>
</dbReference>
<keyword evidence="1 5" id="KW-0245">EGF-like domain</keyword>
<evidence type="ECO:0000256" key="4">
    <source>
        <dbReference type="PROSITE-ProRule" id="PRU00043"/>
    </source>
</evidence>
<feature type="domain" description="EGF-like" evidence="7">
    <location>
        <begin position="910"/>
        <end position="946"/>
    </location>
</feature>
<protein>
    <submittedName>
        <fullName evidence="10">Uncharacterized protein</fullName>
    </submittedName>
</protein>
<keyword evidence="11" id="KW-1185">Reference proteome</keyword>
<name>A0A8S3V9D2_MYTED</name>
<dbReference type="InterPro" id="IPR002126">
    <property type="entry name" value="Cadherin-like_dom"/>
</dbReference>
<dbReference type="InterPro" id="IPR000742">
    <property type="entry name" value="EGF"/>
</dbReference>
<dbReference type="InterPro" id="IPR000152">
    <property type="entry name" value="EGF-type_Asp/Asn_hydroxyl_site"/>
</dbReference>
<evidence type="ECO:0000256" key="3">
    <source>
        <dbReference type="ARBA" id="ARBA00023157"/>
    </source>
</evidence>
<evidence type="ECO:0000256" key="5">
    <source>
        <dbReference type="PROSITE-ProRule" id="PRU00076"/>
    </source>
</evidence>
<accession>A0A8S3V9D2</accession>
<evidence type="ECO:0000256" key="2">
    <source>
        <dbReference type="ARBA" id="ARBA00022737"/>
    </source>
</evidence>
<evidence type="ECO:0000259" key="9">
    <source>
        <dbReference type="PROSITE" id="PS50835"/>
    </source>
</evidence>
<dbReference type="Gene3D" id="2.10.25.10">
    <property type="entry name" value="Laminin"/>
    <property type="match status" value="2"/>
</dbReference>
<feature type="domain" description="Ig-like" evidence="9">
    <location>
        <begin position="1226"/>
        <end position="1320"/>
    </location>
</feature>
<dbReference type="GO" id="GO:0005509">
    <property type="term" value="F:calcium ion binding"/>
    <property type="evidence" value="ECO:0007669"/>
    <property type="project" value="UniProtKB-UniRule"/>
</dbReference>
<organism evidence="10 11">
    <name type="scientific">Mytilus edulis</name>
    <name type="common">Blue mussel</name>
    <dbReference type="NCBI Taxonomy" id="6550"/>
    <lineage>
        <taxon>Eukaryota</taxon>
        <taxon>Metazoa</taxon>
        <taxon>Spiralia</taxon>
        <taxon>Lophotrochozoa</taxon>
        <taxon>Mollusca</taxon>
        <taxon>Bivalvia</taxon>
        <taxon>Autobranchia</taxon>
        <taxon>Pteriomorphia</taxon>
        <taxon>Mytilida</taxon>
        <taxon>Mytiloidea</taxon>
        <taxon>Mytilidae</taxon>
        <taxon>Mytilinae</taxon>
        <taxon>Mytilus</taxon>
    </lineage>
</organism>
<comment type="caution">
    <text evidence="10">The sequence shown here is derived from an EMBL/GenBank/DDBJ whole genome shotgun (WGS) entry which is preliminary data.</text>
</comment>
<dbReference type="CDD" id="cd11304">
    <property type="entry name" value="Cadherin_repeat"/>
    <property type="match status" value="1"/>
</dbReference>
<dbReference type="OrthoDB" id="6142815at2759"/>
<evidence type="ECO:0000256" key="6">
    <source>
        <dbReference type="SAM" id="MobiDB-lite"/>
    </source>
</evidence>
<feature type="region of interest" description="Disordered" evidence="6">
    <location>
        <begin position="975"/>
        <end position="1005"/>
    </location>
</feature>
<comment type="caution">
    <text evidence="5">Lacks conserved residue(s) required for the propagation of feature annotation.</text>
</comment>
<feature type="compositionally biased region" description="Basic and acidic residues" evidence="6">
    <location>
        <begin position="990"/>
        <end position="1000"/>
    </location>
</feature>
<dbReference type="PROSITE" id="PS00022">
    <property type="entry name" value="EGF_1"/>
    <property type="match status" value="1"/>
</dbReference>
<dbReference type="InterPro" id="IPR051022">
    <property type="entry name" value="Notch_Cell-Fate_Det"/>
</dbReference>